<evidence type="ECO:0000256" key="7">
    <source>
        <dbReference type="ARBA" id="ARBA00023136"/>
    </source>
</evidence>
<keyword evidence="6" id="KW-0346">Stress response</keyword>
<keyword evidence="5 8" id="KW-1133">Transmembrane helix</keyword>
<dbReference type="RefSeq" id="WP_185360726.1">
    <property type="nucleotide sequence ID" value="NZ_JAARNB010000001.1"/>
</dbReference>
<keyword evidence="4 8" id="KW-0812">Transmembrane</keyword>
<evidence type="ECO:0000256" key="4">
    <source>
        <dbReference type="ARBA" id="ARBA00022692"/>
    </source>
</evidence>
<dbReference type="InterPro" id="IPR000515">
    <property type="entry name" value="MetI-like"/>
</dbReference>
<keyword evidence="2 8" id="KW-0813">Transport</keyword>
<evidence type="ECO:0000259" key="9">
    <source>
        <dbReference type="PROSITE" id="PS50928"/>
    </source>
</evidence>
<organism evidence="10 11">
    <name type="scientific">Listeria booriae</name>
    <dbReference type="NCBI Taxonomy" id="1552123"/>
    <lineage>
        <taxon>Bacteria</taxon>
        <taxon>Bacillati</taxon>
        <taxon>Bacillota</taxon>
        <taxon>Bacilli</taxon>
        <taxon>Bacillales</taxon>
        <taxon>Listeriaceae</taxon>
        <taxon>Listeria</taxon>
    </lineage>
</organism>
<feature type="transmembrane region" description="Helical" evidence="8">
    <location>
        <begin position="128"/>
        <end position="152"/>
    </location>
</feature>
<feature type="transmembrane region" description="Helical" evidence="8">
    <location>
        <begin position="97"/>
        <end position="121"/>
    </location>
</feature>
<evidence type="ECO:0000313" key="10">
    <source>
        <dbReference type="EMBL" id="MBC1330638.1"/>
    </source>
</evidence>
<proteinExistence type="inferred from homology"/>
<dbReference type="PANTHER" id="PTHR43744:SF8">
    <property type="entry name" value="SN-GLYCEROL-3-PHOSPHATE TRANSPORT SYSTEM PERMEASE PROTEIN UGPE"/>
    <property type="match status" value="1"/>
</dbReference>
<evidence type="ECO:0000256" key="5">
    <source>
        <dbReference type="ARBA" id="ARBA00022989"/>
    </source>
</evidence>
<sequence>MNKILKKRESNWIKMKRFLLGMNGMDGFLMKIVIYGLLVVIGFVFLYPILYMVSYSFKDLDDLLNAAVSWVPSKLYLGNFERAYEVLDYMKTFGQTLIVAILPSVLQMIVAAVVGYGFALYNFRGKNVLLVLVLATFVIPPQVTVIPRYILFNELEMLGSISSYALPAILGQGLNSAIFILIFYQTFRAIPKSLVEAARLDGANEFKIFYRIGLSMATSAFIITFLFSVVWYWNETYLASIYFGDSLTTLPLQLQKFVAAYNNMFPAGQGGATLSGINEGIELAATLLTIIPLLIIYFIAQKWFVQSIDKSGITGE</sequence>
<evidence type="ECO:0000256" key="8">
    <source>
        <dbReference type="RuleBase" id="RU363032"/>
    </source>
</evidence>
<feature type="transmembrane region" description="Helical" evidence="8">
    <location>
        <begin position="164"/>
        <end position="187"/>
    </location>
</feature>
<protein>
    <submittedName>
        <fullName evidence="10">Carbohydrate ABC transporter permease</fullName>
    </submittedName>
</protein>
<accession>A0A7X0TK56</accession>
<dbReference type="CDD" id="cd06261">
    <property type="entry name" value="TM_PBP2"/>
    <property type="match status" value="1"/>
</dbReference>
<dbReference type="GO" id="GO:0055085">
    <property type="term" value="P:transmembrane transport"/>
    <property type="evidence" value="ECO:0007669"/>
    <property type="project" value="InterPro"/>
</dbReference>
<comment type="similarity">
    <text evidence="8">Belongs to the binding-protein-dependent transport system permease family.</text>
</comment>
<dbReference type="GO" id="GO:0005886">
    <property type="term" value="C:plasma membrane"/>
    <property type="evidence" value="ECO:0007669"/>
    <property type="project" value="UniProtKB-SubCell"/>
</dbReference>
<dbReference type="InterPro" id="IPR035906">
    <property type="entry name" value="MetI-like_sf"/>
</dbReference>
<keyword evidence="3" id="KW-1003">Cell membrane</keyword>
<evidence type="ECO:0000256" key="6">
    <source>
        <dbReference type="ARBA" id="ARBA00023016"/>
    </source>
</evidence>
<dbReference type="Gene3D" id="1.10.3720.10">
    <property type="entry name" value="MetI-like"/>
    <property type="match status" value="1"/>
</dbReference>
<evidence type="ECO:0000256" key="3">
    <source>
        <dbReference type="ARBA" id="ARBA00022475"/>
    </source>
</evidence>
<comment type="subcellular location">
    <subcellularLocation>
        <location evidence="1 8">Cell membrane</location>
        <topology evidence="1 8">Multi-pass membrane protein</topology>
    </subcellularLocation>
</comment>
<comment type="caution">
    <text evidence="10">The sequence shown here is derived from an EMBL/GenBank/DDBJ whole genome shotgun (WGS) entry which is preliminary data.</text>
</comment>
<dbReference type="Proteomes" id="UP000532866">
    <property type="component" value="Unassembled WGS sequence"/>
</dbReference>
<dbReference type="SUPFAM" id="SSF161098">
    <property type="entry name" value="MetI-like"/>
    <property type="match status" value="1"/>
</dbReference>
<keyword evidence="7 8" id="KW-0472">Membrane</keyword>
<feature type="domain" description="ABC transmembrane type-1" evidence="9">
    <location>
        <begin position="93"/>
        <end position="300"/>
    </location>
</feature>
<dbReference type="Pfam" id="PF00528">
    <property type="entry name" value="BPD_transp_1"/>
    <property type="match status" value="1"/>
</dbReference>
<dbReference type="PANTHER" id="PTHR43744">
    <property type="entry name" value="ABC TRANSPORTER PERMEASE PROTEIN MG189-RELATED-RELATED"/>
    <property type="match status" value="1"/>
</dbReference>
<name>A0A7X0TK56_9LIST</name>
<feature type="transmembrane region" description="Helical" evidence="8">
    <location>
        <begin position="32"/>
        <end position="53"/>
    </location>
</feature>
<gene>
    <name evidence="10" type="ORF">HB759_01625</name>
</gene>
<feature type="transmembrane region" description="Helical" evidence="8">
    <location>
        <begin position="283"/>
        <end position="300"/>
    </location>
</feature>
<evidence type="ECO:0000256" key="1">
    <source>
        <dbReference type="ARBA" id="ARBA00004651"/>
    </source>
</evidence>
<evidence type="ECO:0000313" key="11">
    <source>
        <dbReference type="Proteomes" id="UP000532866"/>
    </source>
</evidence>
<dbReference type="EMBL" id="JAAROL010000001">
    <property type="protein sequence ID" value="MBC1330638.1"/>
    <property type="molecule type" value="Genomic_DNA"/>
</dbReference>
<dbReference type="AlphaFoldDB" id="A0A7X0TK56"/>
<feature type="transmembrane region" description="Helical" evidence="8">
    <location>
        <begin position="208"/>
        <end position="233"/>
    </location>
</feature>
<reference evidence="10 11" key="1">
    <citation type="submission" date="2020-03" db="EMBL/GenBank/DDBJ databases">
        <title>Soil Listeria distribution.</title>
        <authorList>
            <person name="Liao J."/>
            <person name="Wiedmann M."/>
        </authorList>
    </citation>
    <scope>NUCLEOTIDE SEQUENCE [LARGE SCALE GENOMIC DNA]</scope>
    <source>
        <strain evidence="10 11">FSL L7-1833</strain>
    </source>
</reference>
<evidence type="ECO:0000256" key="2">
    <source>
        <dbReference type="ARBA" id="ARBA00022448"/>
    </source>
</evidence>
<dbReference type="PROSITE" id="PS50928">
    <property type="entry name" value="ABC_TM1"/>
    <property type="match status" value="1"/>
</dbReference>